<feature type="region of interest" description="Disordered" evidence="1">
    <location>
        <begin position="1"/>
        <end position="90"/>
    </location>
</feature>
<accession>A0A2J6R6V3</accession>
<dbReference type="EMBL" id="KZ613954">
    <property type="protein sequence ID" value="PMD34219.1"/>
    <property type="molecule type" value="Genomic_DNA"/>
</dbReference>
<evidence type="ECO:0000313" key="2">
    <source>
        <dbReference type="EMBL" id="PMD34219.1"/>
    </source>
</evidence>
<organism evidence="2 3">
    <name type="scientific">Hyaloscypha variabilis (strain UAMH 11265 / GT02V1 / F)</name>
    <name type="common">Meliniomyces variabilis</name>
    <dbReference type="NCBI Taxonomy" id="1149755"/>
    <lineage>
        <taxon>Eukaryota</taxon>
        <taxon>Fungi</taxon>
        <taxon>Dikarya</taxon>
        <taxon>Ascomycota</taxon>
        <taxon>Pezizomycotina</taxon>
        <taxon>Leotiomycetes</taxon>
        <taxon>Helotiales</taxon>
        <taxon>Hyaloscyphaceae</taxon>
        <taxon>Hyaloscypha</taxon>
        <taxon>Hyaloscypha variabilis</taxon>
    </lineage>
</organism>
<proteinExistence type="predicted"/>
<sequence>MSSRSAAPTDLKDPEVTKQNLPKGETWDENEPERTEGKTSNPKFGVGGTAKDGGMSTADTVADGGQDVSTPLELWEDESERELTESNQGS</sequence>
<evidence type="ECO:0000256" key="1">
    <source>
        <dbReference type="SAM" id="MobiDB-lite"/>
    </source>
</evidence>
<reference evidence="2 3" key="1">
    <citation type="submission" date="2016-04" db="EMBL/GenBank/DDBJ databases">
        <title>A degradative enzymes factory behind the ericoid mycorrhizal symbiosis.</title>
        <authorList>
            <consortium name="DOE Joint Genome Institute"/>
            <person name="Martino E."/>
            <person name="Morin E."/>
            <person name="Grelet G."/>
            <person name="Kuo A."/>
            <person name="Kohler A."/>
            <person name="Daghino S."/>
            <person name="Barry K."/>
            <person name="Choi C."/>
            <person name="Cichocki N."/>
            <person name="Clum A."/>
            <person name="Copeland A."/>
            <person name="Hainaut M."/>
            <person name="Haridas S."/>
            <person name="Labutti K."/>
            <person name="Lindquist E."/>
            <person name="Lipzen A."/>
            <person name="Khouja H.-R."/>
            <person name="Murat C."/>
            <person name="Ohm R."/>
            <person name="Olson A."/>
            <person name="Spatafora J."/>
            <person name="Veneault-Fourrey C."/>
            <person name="Henrissat B."/>
            <person name="Grigoriev I."/>
            <person name="Martin F."/>
            <person name="Perotto S."/>
        </authorList>
    </citation>
    <scope>NUCLEOTIDE SEQUENCE [LARGE SCALE GENOMIC DNA]</scope>
    <source>
        <strain evidence="2 3">F</strain>
    </source>
</reference>
<gene>
    <name evidence="2" type="ORF">L207DRAFT_588818</name>
</gene>
<dbReference type="AlphaFoldDB" id="A0A2J6R6V3"/>
<name>A0A2J6R6V3_HYAVF</name>
<protein>
    <submittedName>
        <fullName evidence="2">Uncharacterized protein</fullName>
    </submittedName>
</protein>
<dbReference type="OrthoDB" id="3496665at2759"/>
<evidence type="ECO:0000313" key="3">
    <source>
        <dbReference type="Proteomes" id="UP000235786"/>
    </source>
</evidence>
<keyword evidence="3" id="KW-1185">Reference proteome</keyword>
<dbReference type="Proteomes" id="UP000235786">
    <property type="component" value="Unassembled WGS sequence"/>
</dbReference>